<dbReference type="InParanoid" id="A0A7E5W2E2"/>
<protein>
    <submittedName>
        <fullName evidence="4">Uncharacterized protein LOC113498845</fullName>
    </submittedName>
</protein>
<keyword evidence="3" id="KW-1185">Reference proteome</keyword>
<dbReference type="GeneID" id="113498845"/>
<dbReference type="KEGG" id="tnl:113498845"/>
<feature type="domain" description="Death" evidence="2">
    <location>
        <begin position="81"/>
        <end position="145"/>
    </location>
</feature>
<dbReference type="RefSeq" id="XP_026734790.1">
    <property type="nucleotide sequence ID" value="XM_026878989.1"/>
</dbReference>
<dbReference type="PROSITE" id="PS50017">
    <property type="entry name" value="DEATH_DOMAIN"/>
    <property type="match status" value="1"/>
</dbReference>
<feature type="compositionally biased region" description="Polar residues" evidence="1">
    <location>
        <begin position="197"/>
        <end position="208"/>
    </location>
</feature>
<gene>
    <name evidence="4" type="primary">LOC113498845</name>
</gene>
<evidence type="ECO:0000313" key="3">
    <source>
        <dbReference type="Proteomes" id="UP000322000"/>
    </source>
</evidence>
<organism evidence="3 4">
    <name type="scientific">Trichoplusia ni</name>
    <name type="common">Cabbage looper</name>
    <dbReference type="NCBI Taxonomy" id="7111"/>
    <lineage>
        <taxon>Eukaryota</taxon>
        <taxon>Metazoa</taxon>
        <taxon>Ecdysozoa</taxon>
        <taxon>Arthropoda</taxon>
        <taxon>Hexapoda</taxon>
        <taxon>Insecta</taxon>
        <taxon>Pterygota</taxon>
        <taxon>Neoptera</taxon>
        <taxon>Endopterygota</taxon>
        <taxon>Lepidoptera</taxon>
        <taxon>Glossata</taxon>
        <taxon>Ditrysia</taxon>
        <taxon>Noctuoidea</taxon>
        <taxon>Noctuidae</taxon>
        <taxon>Plusiinae</taxon>
        <taxon>Trichoplusia</taxon>
    </lineage>
</organism>
<dbReference type="CDD" id="cd01670">
    <property type="entry name" value="Death"/>
    <property type="match status" value="1"/>
</dbReference>
<dbReference type="SUPFAM" id="SSF47986">
    <property type="entry name" value="DEATH domain"/>
    <property type="match status" value="1"/>
</dbReference>
<accession>A0A7E5W2E2</accession>
<reference evidence="4" key="1">
    <citation type="submission" date="2025-08" db="UniProtKB">
        <authorList>
            <consortium name="RefSeq"/>
        </authorList>
    </citation>
    <scope>IDENTIFICATION</scope>
</reference>
<dbReference type="Proteomes" id="UP000322000">
    <property type="component" value="Chromosome 11"/>
</dbReference>
<dbReference type="AlphaFoldDB" id="A0A7E5W2E2"/>
<proteinExistence type="predicted"/>
<evidence type="ECO:0000313" key="4">
    <source>
        <dbReference type="RefSeq" id="XP_026734790.1"/>
    </source>
</evidence>
<evidence type="ECO:0000256" key="1">
    <source>
        <dbReference type="SAM" id="MobiDB-lite"/>
    </source>
</evidence>
<dbReference type="GO" id="GO:0007165">
    <property type="term" value="P:signal transduction"/>
    <property type="evidence" value="ECO:0007669"/>
    <property type="project" value="InterPro"/>
</dbReference>
<sequence length="372" mass="42830">MDILKDYEDADTISIDTLALEQMVLQERANEIKALNDLSKKVRFLHTDLVYYRHPKSEMGAACYLLWKNLIKKVGGTPNGWRDLGSSLGITQDDLDYIMHSVKDDPVDMVLKVFRQNDNATIDKIVDVFIKLNRYDILKSIEEPLCKITQYFNKDDSGYQSKSSEQRGIVSLKNLPNDLPAALNKNIVKDKGPNKPKQPSLQPSATTHESIEKDSPVLFLTYTYDGIPTAINIQEYVENWVDVPNVKVITLNNKKDELYQNPEKYIREYFESADIIIPIITTGYLDEIKSHNPTVPNTSDNLDHKYANFIYNLIVNHYIYATGCLNKKVRSVLPQNSNVDLFRRIVLYPDLMPWTYETNFDEQFKAFLKTNA</sequence>
<feature type="region of interest" description="Disordered" evidence="1">
    <location>
        <begin position="187"/>
        <end position="210"/>
    </location>
</feature>
<dbReference type="OrthoDB" id="6593154at2759"/>
<dbReference type="Pfam" id="PF00531">
    <property type="entry name" value="Death"/>
    <property type="match status" value="1"/>
</dbReference>
<dbReference type="Gene3D" id="1.10.533.10">
    <property type="entry name" value="Death Domain, Fas"/>
    <property type="match status" value="1"/>
</dbReference>
<dbReference type="InterPro" id="IPR011029">
    <property type="entry name" value="DEATH-like_dom_sf"/>
</dbReference>
<dbReference type="InterPro" id="IPR000488">
    <property type="entry name" value="Death_dom"/>
</dbReference>
<name>A0A7E5W2E2_TRINI</name>
<evidence type="ECO:0000259" key="2">
    <source>
        <dbReference type="PROSITE" id="PS50017"/>
    </source>
</evidence>